<evidence type="ECO:0000256" key="2">
    <source>
        <dbReference type="ARBA" id="ARBA00023002"/>
    </source>
</evidence>
<comment type="caution">
    <text evidence="9">The sequence shown here is derived from an EMBL/GenBank/DDBJ whole genome shotgun (WGS) entry which is preliminary data.</text>
</comment>
<dbReference type="GO" id="GO:0004459">
    <property type="term" value="F:L-lactate dehydrogenase (NAD+) activity"/>
    <property type="evidence" value="ECO:0007669"/>
    <property type="project" value="TreeGrafter"/>
</dbReference>
<feature type="domain" description="Lactate/malate dehydrogenase N-terminal" evidence="7">
    <location>
        <begin position="1"/>
        <end position="142"/>
    </location>
</feature>
<keyword evidence="3 5" id="KW-0520">NAD</keyword>
<dbReference type="Gene3D" id="3.40.50.720">
    <property type="entry name" value="NAD(P)-binding Rossmann-like Domain"/>
    <property type="match status" value="1"/>
</dbReference>
<proteinExistence type="inferred from homology"/>
<gene>
    <name evidence="9" type="ORF">A0131_10805</name>
</gene>
<comment type="similarity">
    <text evidence="1">Belongs to the LDH/MDH superfamily. LDH family.</text>
</comment>
<dbReference type="PRINTS" id="PR00086">
    <property type="entry name" value="LLDHDRGNASE"/>
</dbReference>
<evidence type="ECO:0000256" key="4">
    <source>
        <dbReference type="PIRSR" id="PIRSR000102-1"/>
    </source>
</evidence>
<feature type="binding site" evidence="5">
    <location>
        <begin position="118"/>
        <end position="120"/>
    </location>
    <ligand>
        <name>NAD(+)</name>
        <dbReference type="ChEBI" id="CHEBI:57540"/>
    </ligand>
</feature>
<evidence type="ECO:0000256" key="6">
    <source>
        <dbReference type="RuleBase" id="RU003369"/>
    </source>
</evidence>
<dbReference type="InterPro" id="IPR001236">
    <property type="entry name" value="Lactate/malate_DH_N"/>
</dbReference>
<dbReference type="PANTHER" id="PTHR43128">
    <property type="entry name" value="L-2-HYDROXYCARBOXYLATE DEHYDROGENASE (NAD(P)(+))"/>
    <property type="match status" value="1"/>
</dbReference>
<dbReference type="PIRSF" id="PIRSF000102">
    <property type="entry name" value="Lac_mal_DH"/>
    <property type="match status" value="1"/>
</dbReference>
<evidence type="ECO:0000256" key="3">
    <source>
        <dbReference type="ARBA" id="ARBA00023027"/>
    </source>
</evidence>
<evidence type="ECO:0000313" key="9">
    <source>
        <dbReference type="EMBL" id="KYH15252.1"/>
    </source>
</evidence>
<feature type="domain" description="Lactate/malate dehydrogenase C-terminal" evidence="8">
    <location>
        <begin position="145"/>
        <end position="307"/>
    </location>
</feature>
<dbReference type="InterPro" id="IPR036291">
    <property type="entry name" value="NAD(P)-bd_dom_sf"/>
</dbReference>
<dbReference type="EMBL" id="LUGM01000002">
    <property type="protein sequence ID" value="KYH15252.1"/>
    <property type="molecule type" value="Genomic_DNA"/>
</dbReference>
<reference evidence="9 10" key="1">
    <citation type="submission" date="2016-02" db="EMBL/GenBank/DDBJ databases">
        <title>Draft genome sequence of hydrocarbon degrading Staphylococcus saprophyticus Strain CNV2, isolated from crude-oil contaminated soil from Noonmati Oil Refinery, Guwahati, Assam, India.</title>
        <authorList>
            <person name="Mukherjee A."/>
            <person name="Chettri B."/>
            <person name="Langpoklakpam J."/>
            <person name="Singh A.K."/>
            <person name="Chattopadhyay D.J."/>
        </authorList>
    </citation>
    <scope>NUCLEOTIDE SEQUENCE [LARGE SCALE GENOMIC DNA]</scope>
    <source>
        <strain evidence="9 10">CNV2</strain>
    </source>
</reference>
<accession>A0A151A7B2</accession>
<dbReference type="InterPro" id="IPR015955">
    <property type="entry name" value="Lactate_DH/Glyco_Ohase_4_C"/>
</dbReference>
<dbReference type="Gene3D" id="3.90.110.10">
    <property type="entry name" value="Lactate dehydrogenase/glycoside hydrolase, family 4, C-terminal"/>
    <property type="match status" value="1"/>
</dbReference>
<dbReference type="SUPFAM" id="SSF56327">
    <property type="entry name" value="LDH C-terminal domain-like"/>
    <property type="match status" value="1"/>
</dbReference>
<evidence type="ECO:0000259" key="8">
    <source>
        <dbReference type="Pfam" id="PF02866"/>
    </source>
</evidence>
<evidence type="ECO:0000256" key="5">
    <source>
        <dbReference type="PIRSR" id="PIRSR000102-3"/>
    </source>
</evidence>
<dbReference type="Pfam" id="PF00056">
    <property type="entry name" value="Ldh_1_N"/>
    <property type="match status" value="1"/>
</dbReference>
<feature type="binding site" evidence="5">
    <location>
        <position position="32"/>
    </location>
    <ligand>
        <name>NAD(+)</name>
        <dbReference type="ChEBI" id="CHEBI:57540"/>
    </ligand>
</feature>
<evidence type="ECO:0000256" key="1">
    <source>
        <dbReference type="ARBA" id="ARBA00006054"/>
    </source>
</evidence>
<feature type="active site" description="Proton acceptor" evidence="4">
    <location>
        <position position="175"/>
    </location>
</feature>
<organism evidence="9 10">
    <name type="scientific">Staphylococcus kloosii</name>
    <dbReference type="NCBI Taxonomy" id="29384"/>
    <lineage>
        <taxon>Bacteria</taxon>
        <taxon>Bacillati</taxon>
        <taxon>Bacillota</taxon>
        <taxon>Bacilli</taxon>
        <taxon>Bacillales</taxon>
        <taxon>Staphylococcaceae</taxon>
        <taxon>Staphylococcus</taxon>
    </lineage>
</organism>
<name>A0A151A7B2_9STAP</name>
<dbReference type="InterPro" id="IPR001557">
    <property type="entry name" value="L-lactate/malate_DH"/>
</dbReference>
<keyword evidence="2 6" id="KW-0560">Oxidoreductase</keyword>
<dbReference type="RefSeq" id="WP_061855394.1">
    <property type="nucleotide sequence ID" value="NZ_LUGM01000002.1"/>
</dbReference>
<evidence type="ECO:0000313" key="10">
    <source>
        <dbReference type="Proteomes" id="UP000075418"/>
    </source>
</evidence>
<dbReference type="Proteomes" id="UP000075418">
    <property type="component" value="Unassembled WGS sequence"/>
</dbReference>
<dbReference type="AlphaFoldDB" id="A0A151A7B2"/>
<sequence>MKLGIIGIGKVGSQFLTDIQYMNQFSEIMVIDSNEKLLKGEVLDHQHMQGLASTNSIDVHVGDYKDLADANLIVITASTPMDASIVDRTSLARNNKTIVKDIMSRIEQVTHDAIIIFITNPVDAMTYIATTASNYPKHKILGTGTLLESARFRKLIANHYNIDPKSVEAFVMGEHGKHAVPIWSRVRIAGMTIEEFEELYDCEPIDKEAISSIIDKVAFDVLHNKGWTNTAISRATVELVNTIVLNQRSILPVTSMLEGEYNKYNVGLGMPTLISNQGVEKRFALKLDEIELQRLADAEAYIKEAIAVEEA</sequence>
<dbReference type="InterPro" id="IPR022383">
    <property type="entry name" value="Lactate/malate_DH_C"/>
</dbReference>
<dbReference type="SUPFAM" id="SSF51735">
    <property type="entry name" value="NAD(P)-binding Rossmann-fold domains"/>
    <property type="match status" value="1"/>
</dbReference>
<dbReference type="Pfam" id="PF02866">
    <property type="entry name" value="Ldh_1_C"/>
    <property type="match status" value="1"/>
</dbReference>
<dbReference type="PANTHER" id="PTHR43128:SF16">
    <property type="entry name" value="L-LACTATE DEHYDROGENASE"/>
    <property type="match status" value="1"/>
</dbReference>
<feature type="binding site" evidence="5">
    <location>
        <position position="95"/>
    </location>
    <ligand>
        <name>NAD(+)</name>
        <dbReference type="ChEBI" id="CHEBI:57540"/>
    </ligand>
</feature>
<evidence type="ECO:0000259" key="7">
    <source>
        <dbReference type="Pfam" id="PF00056"/>
    </source>
</evidence>
<protein>
    <submittedName>
        <fullName evidence="9">Lactate dehydrogenase</fullName>
    </submittedName>
</protein>
<feature type="binding site" evidence="5">
    <location>
        <begin position="7"/>
        <end position="12"/>
    </location>
    <ligand>
        <name>NAD(+)</name>
        <dbReference type="ChEBI" id="CHEBI:57540"/>
    </ligand>
</feature>
<dbReference type="GO" id="GO:0006089">
    <property type="term" value="P:lactate metabolic process"/>
    <property type="evidence" value="ECO:0007669"/>
    <property type="project" value="TreeGrafter"/>
</dbReference>